<dbReference type="EMBL" id="CM042885">
    <property type="protein sequence ID" value="KAI4366854.1"/>
    <property type="molecule type" value="Genomic_DNA"/>
</dbReference>
<evidence type="ECO:0000313" key="2">
    <source>
        <dbReference type="Proteomes" id="UP001057402"/>
    </source>
</evidence>
<evidence type="ECO:0000313" key="1">
    <source>
        <dbReference type="EMBL" id="KAI4366854.1"/>
    </source>
</evidence>
<accession>A0ACB9QJW5</accession>
<protein>
    <submittedName>
        <fullName evidence="1">Uncharacterized protein</fullName>
    </submittedName>
</protein>
<sequence>MNKVTINENVEPQVVWSANRDRPVGINSTLELTHEDGLVVKDADGSVAWLAEIPITSAVAMNLTDGGNLKLLDRDNVTIWQSFDHPSDTLLPGQILRVGQKLTQSISSANWTNRGMLSLSLNAKGLLASVESDSTPPLVYYQVKLPLSSRSNLKLVNGSLDFSEDSGTKLQVRKLPYAWSTQFLKLDRDGHLRLYEFQLKGVVEKADLFPLDVCQYPTICGYYGLCSNGSCSSITSSDNKKYFKRRDRNHPNQGFYLKKPLICGDSKNQTYLEIANVEYFKFFVHLTDVDVEICKDTCMKNCSCKAVFFRVSPDNNRSSCFLPSEVFSLINVTGGNGSAGLAYTIAYIKVQKDVLDFLSPPTSVEAAGPKKYLGIFTKVKNAHILLAFFFVAATITTLLVVGSVLKKKKKKKIKPAKDLYVEENVEQIPVLPTRFTYAELEEITEKFSKKLGEGGFGSVYEGVLPNKMKVAVKCIDGFERTKKSFLTEVKTIGSIHHANILRLLGFCAENSYRMLVYEYMSNSSLDKWIFNKFEGCTPLKWEQRRKIVLDVAKGLHYLHEECTLKIVHFDIKPQNILLDDNLRAKVSDFGMSKLINRDESRILTVMRGTRGYLAPEWLNGLISEKVDVYSFGVVILEILCGRKAFSHSNNGDAYTNLLDLLKTKSKEGLLSDMIDETIEEADNASAAHMLKVAAWCLQVDYSKRPSMPMVIKVLEGATDVREDDIDYDFGIPSSSSLSKSPHELGIILNANAEESAAATASLLLPSVLSGPR</sequence>
<keyword evidence="2" id="KW-1185">Reference proteome</keyword>
<organism evidence="1 2">
    <name type="scientific">Melastoma candidum</name>
    <dbReference type="NCBI Taxonomy" id="119954"/>
    <lineage>
        <taxon>Eukaryota</taxon>
        <taxon>Viridiplantae</taxon>
        <taxon>Streptophyta</taxon>
        <taxon>Embryophyta</taxon>
        <taxon>Tracheophyta</taxon>
        <taxon>Spermatophyta</taxon>
        <taxon>Magnoliopsida</taxon>
        <taxon>eudicotyledons</taxon>
        <taxon>Gunneridae</taxon>
        <taxon>Pentapetalae</taxon>
        <taxon>rosids</taxon>
        <taxon>malvids</taxon>
        <taxon>Myrtales</taxon>
        <taxon>Melastomataceae</taxon>
        <taxon>Melastomatoideae</taxon>
        <taxon>Melastomateae</taxon>
        <taxon>Melastoma</taxon>
    </lineage>
</organism>
<dbReference type="Proteomes" id="UP001057402">
    <property type="component" value="Chromosome 6"/>
</dbReference>
<reference evidence="2" key="1">
    <citation type="journal article" date="2023" name="Front. Plant Sci.">
        <title>Chromosomal-level genome assembly of Melastoma candidum provides insights into trichome evolution.</title>
        <authorList>
            <person name="Zhong Y."/>
            <person name="Wu W."/>
            <person name="Sun C."/>
            <person name="Zou P."/>
            <person name="Liu Y."/>
            <person name="Dai S."/>
            <person name="Zhou R."/>
        </authorList>
    </citation>
    <scope>NUCLEOTIDE SEQUENCE [LARGE SCALE GENOMIC DNA]</scope>
</reference>
<name>A0ACB9QJW5_9MYRT</name>
<proteinExistence type="predicted"/>
<gene>
    <name evidence="1" type="ORF">MLD38_022667</name>
</gene>
<comment type="caution">
    <text evidence="1">The sequence shown here is derived from an EMBL/GenBank/DDBJ whole genome shotgun (WGS) entry which is preliminary data.</text>
</comment>